<evidence type="ECO:0000313" key="4">
    <source>
        <dbReference type="EMBL" id="KKS04668.1"/>
    </source>
</evidence>
<dbReference type="Gene3D" id="2.70.70.10">
    <property type="entry name" value="Glucose Permease (Domain IIA)"/>
    <property type="match status" value="2"/>
</dbReference>
<dbReference type="InterPro" id="IPR057309">
    <property type="entry name" value="PcsB_CC"/>
</dbReference>
<protein>
    <recommendedName>
        <fullName evidence="3">Peptidoglycan hydrolase PcsB coiled-coil domain-containing protein</fullName>
    </recommendedName>
</protein>
<dbReference type="AlphaFoldDB" id="A0A0G0YW60"/>
<evidence type="ECO:0000256" key="2">
    <source>
        <dbReference type="SAM" id="Coils"/>
    </source>
</evidence>
<dbReference type="SUPFAM" id="SSF51261">
    <property type="entry name" value="Duplicated hybrid motif"/>
    <property type="match status" value="2"/>
</dbReference>
<dbReference type="InterPro" id="IPR050570">
    <property type="entry name" value="Cell_wall_metabolism_enzyme"/>
</dbReference>
<feature type="coiled-coil region" evidence="2">
    <location>
        <begin position="49"/>
        <end position="97"/>
    </location>
</feature>
<evidence type="ECO:0000259" key="3">
    <source>
        <dbReference type="Pfam" id="PF24568"/>
    </source>
</evidence>
<keyword evidence="1" id="KW-0732">Signal</keyword>
<evidence type="ECO:0000313" key="5">
    <source>
        <dbReference type="Proteomes" id="UP000034493"/>
    </source>
</evidence>
<dbReference type="Gene3D" id="6.10.250.3150">
    <property type="match status" value="1"/>
</dbReference>
<proteinExistence type="predicted"/>
<gene>
    <name evidence="4" type="ORF">UU56_C0004G0069</name>
</gene>
<dbReference type="EMBL" id="LCBC01000004">
    <property type="protein sequence ID" value="KKS04668.1"/>
    <property type="molecule type" value="Genomic_DNA"/>
</dbReference>
<sequence length="399" mass="44176">MPIKYLLPKVLTFVVLLVLGLFISNSTSAVSLEECEKKDIPADKVSECIEVLSNKVTELGEQKKTLSSQIAQFDNQIRLTQLKISDAQATIDRLEKEIGVLGFKIGYITDSVERLEVLLKQRIVATYQQSFISNFELLLTSRDFSDLVLRVQYLKQVQENDRRLLANLQETKSNYANQKDEREDKQAAIEENKKKLLGLKASLDTQKAEKQTFLEVTKNDEARFQRLLQQALAERKAIVAAFSQAVSRLNSGEGDGVSEGSTIALLGNSGGPDCSSGPHLHFTVLKNSSPQDPAQYLKDVSPGWDNSPDGQFGFSGSWNWPISSPRITQGFGMSYWAKLGWYNGNIHDGIDMTGGSTISAPRSGKLIYGSTTCGNSALKYAAIKHNDDSSIITLYLHIQ</sequence>
<name>A0A0G0YW60_9BACT</name>
<dbReference type="Pfam" id="PF24568">
    <property type="entry name" value="CC_PcsB"/>
    <property type="match status" value="1"/>
</dbReference>
<feature type="coiled-coil region" evidence="2">
    <location>
        <begin position="154"/>
        <end position="195"/>
    </location>
</feature>
<reference evidence="4 5" key="1">
    <citation type="journal article" date="2015" name="Nature">
        <title>rRNA introns, odd ribosomes, and small enigmatic genomes across a large radiation of phyla.</title>
        <authorList>
            <person name="Brown C.T."/>
            <person name="Hug L.A."/>
            <person name="Thomas B.C."/>
            <person name="Sharon I."/>
            <person name="Castelle C.J."/>
            <person name="Singh A."/>
            <person name="Wilkins M.J."/>
            <person name="Williams K.H."/>
            <person name="Banfield J.F."/>
        </authorList>
    </citation>
    <scope>NUCLEOTIDE SEQUENCE [LARGE SCALE GENOMIC DNA]</scope>
</reference>
<accession>A0A0G0YW60</accession>
<dbReference type="PANTHER" id="PTHR21666">
    <property type="entry name" value="PEPTIDASE-RELATED"/>
    <property type="match status" value="1"/>
</dbReference>
<keyword evidence="2" id="KW-0175">Coiled coil</keyword>
<dbReference type="PANTHER" id="PTHR21666:SF289">
    <property type="entry name" value="L-ALA--D-GLU ENDOPEPTIDASE"/>
    <property type="match status" value="1"/>
</dbReference>
<dbReference type="Proteomes" id="UP000034493">
    <property type="component" value="Unassembled WGS sequence"/>
</dbReference>
<feature type="domain" description="Peptidoglycan hydrolase PcsB coiled-coil" evidence="3">
    <location>
        <begin position="109"/>
        <end position="174"/>
    </location>
</feature>
<dbReference type="InterPro" id="IPR011055">
    <property type="entry name" value="Dup_hybrid_motif"/>
</dbReference>
<evidence type="ECO:0000256" key="1">
    <source>
        <dbReference type="ARBA" id="ARBA00022729"/>
    </source>
</evidence>
<organism evidence="4 5">
    <name type="scientific">Candidatus Curtissbacteria bacterium GW2011_GWA2_41_24</name>
    <dbReference type="NCBI Taxonomy" id="1618411"/>
    <lineage>
        <taxon>Bacteria</taxon>
        <taxon>Candidatus Curtissiibacteriota</taxon>
    </lineage>
</organism>
<comment type="caution">
    <text evidence="4">The sequence shown here is derived from an EMBL/GenBank/DDBJ whole genome shotgun (WGS) entry which is preliminary data.</text>
</comment>
<dbReference type="GO" id="GO:0004222">
    <property type="term" value="F:metalloendopeptidase activity"/>
    <property type="evidence" value="ECO:0007669"/>
    <property type="project" value="TreeGrafter"/>
</dbReference>